<evidence type="ECO:0000256" key="12">
    <source>
        <dbReference type="HAMAP-Rule" id="MF_00418"/>
    </source>
</evidence>
<dbReference type="InterPro" id="IPR013785">
    <property type="entry name" value="Aldolase_TIM"/>
</dbReference>
<dbReference type="InterPro" id="IPR005263">
    <property type="entry name" value="DapA"/>
</dbReference>
<comment type="catalytic activity">
    <reaction evidence="11 12">
        <text>L-aspartate 4-semialdehyde + pyruvate = (2S,4S)-4-hydroxy-2,3,4,5-tetrahydrodipicolinate + H2O + H(+)</text>
        <dbReference type="Rhea" id="RHEA:34171"/>
        <dbReference type="ChEBI" id="CHEBI:15361"/>
        <dbReference type="ChEBI" id="CHEBI:15377"/>
        <dbReference type="ChEBI" id="CHEBI:15378"/>
        <dbReference type="ChEBI" id="CHEBI:67139"/>
        <dbReference type="ChEBI" id="CHEBI:537519"/>
        <dbReference type="EC" id="4.3.3.7"/>
    </reaction>
</comment>
<feature type="site" description="L-lysine inhibitor binding; via carbonyl oxygen" evidence="16">
    <location>
        <position position="49"/>
    </location>
</feature>
<feature type="binding site" evidence="12 15">
    <location>
        <position position="45"/>
    </location>
    <ligand>
        <name>pyruvate</name>
        <dbReference type="ChEBI" id="CHEBI:15361"/>
    </ligand>
</feature>
<feature type="active site" description="Proton donor/acceptor" evidence="12 14">
    <location>
        <position position="133"/>
    </location>
</feature>
<dbReference type="PRINTS" id="PR00146">
    <property type="entry name" value="DHPICSNTHASE"/>
</dbReference>
<dbReference type="InterPro" id="IPR020625">
    <property type="entry name" value="Schiff_base-form_aldolases_AS"/>
</dbReference>
<keyword evidence="18" id="KW-1185">Reference proteome</keyword>
<dbReference type="CDD" id="cd00950">
    <property type="entry name" value="DHDPS"/>
    <property type="match status" value="1"/>
</dbReference>
<dbReference type="SMART" id="SM01130">
    <property type="entry name" value="DHDPS"/>
    <property type="match status" value="1"/>
</dbReference>
<keyword evidence="7 12" id="KW-0220">Diaminopimelate biosynthesis</keyword>
<evidence type="ECO:0000256" key="2">
    <source>
        <dbReference type="ARBA" id="ARBA00005120"/>
    </source>
</evidence>
<evidence type="ECO:0000256" key="10">
    <source>
        <dbReference type="ARBA" id="ARBA00023270"/>
    </source>
</evidence>
<dbReference type="PROSITE" id="PS00666">
    <property type="entry name" value="DHDPS_2"/>
    <property type="match status" value="1"/>
</dbReference>
<keyword evidence="8 12" id="KW-0457">Lysine biosynthesis</keyword>
<evidence type="ECO:0000256" key="15">
    <source>
        <dbReference type="PIRSR" id="PIRSR001365-2"/>
    </source>
</evidence>
<proteinExistence type="inferred from homology"/>
<comment type="subcellular location">
    <subcellularLocation>
        <location evidence="12">Cytoplasm</location>
    </subcellularLocation>
</comment>
<comment type="pathway">
    <text evidence="2 12">Amino-acid biosynthesis; L-lysine biosynthesis via DAP pathway; (S)-tetrahydrodipicolinate from L-aspartate: step 3/4.</text>
</comment>
<dbReference type="SUPFAM" id="SSF51569">
    <property type="entry name" value="Aldolase"/>
    <property type="match status" value="1"/>
</dbReference>
<dbReference type="PANTHER" id="PTHR12128">
    <property type="entry name" value="DIHYDRODIPICOLINATE SYNTHASE"/>
    <property type="match status" value="1"/>
</dbReference>
<dbReference type="PROSITE" id="PS00665">
    <property type="entry name" value="DHDPS_1"/>
    <property type="match status" value="1"/>
</dbReference>
<keyword evidence="6 12" id="KW-0028">Amino-acid biosynthesis</keyword>
<evidence type="ECO:0000256" key="1">
    <source>
        <dbReference type="ARBA" id="ARBA00003294"/>
    </source>
</evidence>
<gene>
    <name evidence="12" type="primary">dapA</name>
    <name evidence="17" type="ORF">SAMN05421830_101117</name>
</gene>
<accession>A0A8G2BZE9</accession>
<keyword evidence="9 12" id="KW-0456">Lyase</keyword>
<feature type="site" description="Part of a proton relay during catalysis" evidence="12 16">
    <location>
        <position position="44"/>
    </location>
</feature>
<dbReference type="GO" id="GO:0009089">
    <property type="term" value="P:lysine biosynthetic process via diaminopimelate"/>
    <property type="evidence" value="ECO:0007669"/>
    <property type="project" value="UniProtKB-UniRule"/>
</dbReference>
<dbReference type="OrthoDB" id="9782828at2"/>
<evidence type="ECO:0000256" key="4">
    <source>
        <dbReference type="ARBA" id="ARBA00012086"/>
    </source>
</evidence>
<feature type="binding site" evidence="12 15">
    <location>
        <position position="204"/>
    </location>
    <ligand>
        <name>pyruvate</name>
        <dbReference type="ChEBI" id="CHEBI:15361"/>
    </ligand>
</feature>
<dbReference type="InterPro" id="IPR002220">
    <property type="entry name" value="DapA-like"/>
</dbReference>
<evidence type="ECO:0000313" key="18">
    <source>
        <dbReference type="Proteomes" id="UP000199581"/>
    </source>
</evidence>
<comment type="caution">
    <text evidence="17">The sequence shown here is derived from an EMBL/GenBank/DDBJ whole genome shotgun (WGS) entry which is preliminary data.</text>
</comment>
<evidence type="ECO:0000256" key="11">
    <source>
        <dbReference type="ARBA" id="ARBA00047836"/>
    </source>
</evidence>
<keyword evidence="5 12" id="KW-0963">Cytoplasm</keyword>
<protein>
    <recommendedName>
        <fullName evidence="4 12">4-hydroxy-tetrahydrodipicolinate synthase</fullName>
        <shortName evidence="12">HTPA synthase</shortName>
        <ecNumber evidence="4 12">4.3.3.7</ecNumber>
    </recommendedName>
</protein>
<evidence type="ECO:0000313" key="17">
    <source>
        <dbReference type="EMBL" id="SFL24199.1"/>
    </source>
</evidence>
<feature type="site" description="Part of a proton relay during catalysis" evidence="12 16">
    <location>
        <position position="107"/>
    </location>
</feature>
<evidence type="ECO:0000256" key="9">
    <source>
        <dbReference type="ARBA" id="ARBA00023239"/>
    </source>
</evidence>
<dbReference type="Proteomes" id="UP000199581">
    <property type="component" value="Unassembled WGS sequence"/>
</dbReference>
<comment type="caution">
    <text evidence="12">Was originally thought to be a dihydrodipicolinate synthase (DHDPS), catalyzing the condensation of (S)-aspartate-beta-semialdehyde [(S)-ASA] and pyruvate to dihydrodipicolinate (DHDP). However, it was shown in E.coli that the product of the enzymatic reaction is not dihydrodipicolinate but in fact (4S)-4-hydroxy-2,3,4,5-tetrahydro-(2S)-dipicolinic acid (HTPA), and that the consecutive dehydration reaction leading to DHDP is not spontaneous but catalyzed by DapB.</text>
</comment>
<evidence type="ECO:0000256" key="5">
    <source>
        <dbReference type="ARBA" id="ARBA00022490"/>
    </source>
</evidence>
<dbReference type="InterPro" id="IPR020624">
    <property type="entry name" value="Schiff_base-form_aldolases_CS"/>
</dbReference>
<dbReference type="GO" id="GO:0008840">
    <property type="term" value="F:4-hydroxy-tetrahydrodipicolinate synthase activity"/>
    <property type="evidence" value="ECO:0007669"/>
    <property type="project" value="UniProtKB-UniRule"/>
</dbReference>
<dbReference type="EC" id="4.3.3.7" evidence="4 12"/>
<organism evidence="17 18">
    <name type="scientific">Desulfomicrobium norvegicum (strain DSM 1741 / NCIMB 8310)</name>
    <name type="common">Desulfovibrio baculatus (strain Norway 4)</name>
    <name type="synonym">Desulfovibrio desulfuricans (strain Norway 4)</name>
    <dbReference type="NCBI Taxonomy" id="52561"/>
    <lineage>
        <taxon>Bacteria</taxon>
        <taxon>Pseudomonadati</taxon>
        <taxon>Thermodesulfobacteriota</taxon>
        <taxon>Desulfovibrionia</taxon>
        <taxon>Desulfovibrionales</taxon>
        <taxon>Desulfomicrobiaceae</taxon>
        <taxon>Desulfomicrobium</taxon>
    </lineage>
</organism>
<keyword evidence="10 12" id="KW-0704">Schiff base</keyword>
<evidence type="ECO:0000256" key="8">
    <source>
        <dbReference type="ARBA" id="ARBA00023154"/>
    </source>
</evidence>
<dbReference type="HAMAP" id="MF_00418">
    <property type="entry name" value="DapA"/>
    <property type="match status" value="1"/>
</dbReference>
<evidence type="ECO:0000256" key="7">
    <source>
        <dbReference type="ARBA" id="ARBA00022915"/>
    </source>
</evidence>
<reference evidence="17 18" key="1">
    <citation type="submission" date="2016-10" db="EMBL/GenBank/DDBJ databases">
        <authorList>
            <person name="Varghese N."/>
            <person name="Submissions S."/>
        </authorList>
    </citation>
    <scope>NUCLEOTIDE SEQUENCE [LARGE SCALE GENOMIC DNA]</scope>
    <source>
        <strain evidence="17 18">DSM 1741</strain>
    </source>
</reference>
<sequence length="292" mass="31745">MQFKGAFTALVTPFSNGQLDEEAYRQLIEWQIQSGINGVVPCGTTGESATMSHDEHKRVIRICVDQVKGRVPVLAGAGSNNTAEAVELTRFAKEAGADGALLITPYYNKPTQEGLYQHFKRIAEEVSMPFILYNVPGRTSVNMLPHTVARLNKDIPDVVGIKEATGDLNQVSQVLEFCGPDFQVLSGDDFTVLPLLSVGGCGVISVVSNILPDKMSALCSAWFAADLPTAREMHFLLASFSRMMFIETNPIPVKTSLSLMGRINLEMRLPLTPMSPANAEALRGFLAEKGLL</sequence>
<dbReference type="PIRSF" id="PIRSF001365">
    <property type="entry name" value="DHDPS"/>
    <property type="match status" value="1"/>
</dbReference>
<dbReference type="AlphaFoldDB" id="A0A8G2BZE9"/>
<evidence type="ECO:0000256" key="16">
    <source>
        <dbReference type="PIRSR" id="PIRSR001365-3"/>
    </source>
</evidence>
<dbReference type="Gene3D" id="3.20.20.70">
    <property type="entry name" value="Aldolase class I"/>
    <property type="match status" value="1"/>
</dbReference>
<name>A0A8G2BZE9_DESNO</name>
<dbReference type="PANTHER" id="PTHR12128:SF66">
    <property type="entry name" value="4-HYDROXY-2-OXOGLUTARATE ALDOLASE, MITOCHONDRIAL"/>
    <property type="match status" value="1"/>
</dbReference>
<dbReference type="RefSeq" id="WP_092188219.1">
    <property type="nucleotide sequence ID" value="NZ_FOTO01000001.1"/>
</dbReference>
<dbReference type="Pfam" id="PF00701">
    <property type="entry name" value="DHDPS"/>
    <property type="match status" value="1"/>
</dbReference>
<feature type="site" description="L-lysine inhibitor binding" evidence="16">
    <location>
        <position position="106"/>
    </location>
</feature>
<comment type="function">
    <text evidence="1 12">Catalyzes the condensation of (S)-aspartate-beta-semialdehyde [(S)-ASA] and pyruvate to 4-hydroxy-tetrahydrodipicolinate (HTPA).</text>
</comment>
<dbReference type="GO" id="GO:0005829">
    <property type="term" value="C:cytosol"/>
    <property type="evidence" value="ECO:0007669"/>
    <property type="project" value="TreeGrafter"/>
</dbReference>
<comment type="similarity">
    <text evidence="3 12 13">Belongs to the DapA family.</text>
</comment>
<dbReference type="GO" id="GO:0019877">
    <property type="term" value="P:diaminopimelate biosynthetic process"/>
    <property type="evidence" value="ECO:0007669"/>
    <property type="project" value="UniProtKB-UniRule"/>
</dbReference>
<feature type="site" description="L-lysine inhibitor binding" evidence="16">
    <location>
        <position position="84"/>
    </location>
</feature>
<dbReference type="NCBIfam" id="TIGR00674">
    <property type="entry name" value="dapA"/>
    <property type="match status" value="1"/>
</dbReference>
<dbReference type="UniPathway" id="UPA00034">
    <property type="reaction ID" value="UER00017"/>
</dbReference>
<evidence type="ECO:0000256" key="14">
    <source>
        <dbReference type="PIRSR" id="PIRSR001365-1"/>
    </source>
</evidence>
<dbReference type="EMBL" id="FOTO01000001">
    <property type="protein sequence ID" value="SFL24199.1"/>
    <property type="molecule type" value="Genomic_DNA"/>
</dbReference>
<evidence type="ECO:0000256" key="6">
    <source>
        <dbReference type="ARBA" id="ARBA00022605"/>
    </source>
</evidence>
<feature type="site" description="L-lysine inhibitor binding" evidence="16">
    <location>
        <position position="80"/>
    </location>
</feature>
<feature type="active site" description="Schiff-base intermediate with substrate" evidence="12 14">
    <location>
        <position position="162"/>
    </location>
</feature>
<evidence type="ECO:0000256" key="13">
    <source>
        <dbReference type="PIRNR" id="PIRNR001365"/>
    </source>
</evidence>
<evidence type="ECO:0000256" key="3">
    <source>
        <dbReference type="ARBA" id="ARBA00007592"/>
    </source>
</evidence>
<comment type="subunit">
    <text evidence="12">Homotetramer; dimer of dimers.</text>
</comment>